<comment type="caution">
    <text evidence="1">The sequence shown here is derived from an EMBL/GenBank/DDBJ whole genome shotgun (WGS) entry which is preliminary data.</text>
</comment>
<organism evidence="1 2">
    <name type="scientific">Trichoderma ghanense</name>
    <dbReference type="NCBI Taxonomy" id="65468"/>
    <lineage>
        <taxon>Eukaryota</taxon>
        <taxon>Fungi</taxon>
        <taxon>Dikarya</taxon>
        <taxon>Ascomycota</taxon>
        <taxon>Pezizomycotina</taxon>
        <taxon>Sordariomycetes</taxon>
        <taxon>Hypocreomycetidae</taxon>
        <taxon>Hypocreales</taxon>
        <taxon>Hypocreaceae</taxon>
        <taxon>Trichoderma</taxon>
    </lineage>
</organism>
<evidence type="ECO:0000313" key="2">
    <source>
        <dbReference type="Proteomes" id="UP001642720"/>
    </source>
</evidence>
<keyword evidence="2" id="KW-1185">Reference proteome</keyword>
<dbReference type="EMBL" id="PPTA01000008">
    <property type="protein sequence ID" value="TFB01653.1"/>
    <property type="molecule type" value="Genomic_DNA"/>
</dbReference>
<dbReference type="RefSeq" id="XP_073557854.1">
    <property type="nucleotide sequence ID" value="XM_073703769.1"/>
</dbReference>
<gene>
    <name evidence="1" type="ORF">CCMA1212_006555</name>
</gene>
<dbReference type="GeneID" id="300578219"/>
<protein>
    <submittedName>
        <fullName evidence="1">Uncharacterized protein</fullName>
    </submittedName>
</protein>
<accession>A0ABY2H097</accession>
<name>A0ABY2H097_9HYPO</name>
<dbReference type="Proteomes" id="UP001642720">
    <property type="component" value="Unassembled WGS sequence"/>
</dbReference>
<reference evidence="1 2" key="1">
    <citation type="submission" date="2018-01" db="EMBL/GenBank/DDBJ databases">
        <title>Genome characterization of the sugarcane-associated fungus Trichoderma ghanense CCMA-1212 and their application in lignocelulose bioconversion.</title>
        <authorList>
            <person name="Steindorff A.S."/>
            <person name="Mendes T.D."/>
            <person name="Vilela E.S.D."/>
            <person name="Rodrigues D.S."/>
            <person name="Formighieri E.F."/>
            <person name="Melo I.S."/>
            <person name="Favaro L.C.L."/>
        </authorList>
    </citation>
    <scope>NUCLEOTIDE SEQUENCE [LARGE SCALE GENOMIC DNA]</scope>
    <source>
        <strain evidence="1 2">CCMA-1212</strain>
    </source>
</reference>
<evidence type="ECO:0000313" key="1">
    <source>
        <dbReference type="EMBL" id="TFB01653.1"/>
    </source>
</evidence>
<proteinExistence type="predicted"/>
<sequence length="100" mass="11230">MCLPMVAPSHIHGVSSRRTSSTAVLTLAISQASGFLLLSASRALVSFGHGARCPTLWPFRSRWRFRASTRTTSWSFDQHDEFQQGLLKMLTGNLRGTWHR</sequence>